<sequence>MDNDVASKFINSIVKNLQLLCHSDVNFNENVEIIGHLYLNVDSNSKYNYFVNEKVCKNDESSTVFVSNSFHAEPVKKPSLSETNDKSVSELKNVNKQPDQRKSWSNSRQRKTERISYGTSKNMDSFSDDDMSPVKQPKLSLEMPIQSDTRFVSSLFEKKVKSDFEQFNISFSNARVHQDNASQYSTSSPHLSNNKHLPVNSCIDLTDIKNEPSDNDDSEYIKSQQHIIDQGDTPYMTDDESLSTFSGSNEQILNLYTTAVSQNEPHCSLNNFTQLPLSANSDNSTHKMLFPPLPQTVHGSSTSATGREDASNNETLAGKFDCQVCGTSFSRKWCLDRHVKEKHLQIKFECNLCTAKFTRKQYLYDHITSLHQ</sequence>
<evidence type="ECO:0000256" key="2">
    <source>
        <dbReference type="SAM" id="MobiDB-lite"/>
    </source>
</evidence>
<gene>
    <name evidence="4" type="ORF">SNE40_007904</name>
</gene>
<dbReference type="Proteomes" id="UP001347796">
    <property type="component" value="Unassembled WGS sequence"/>
</dbReference>
<dbReference type="InterPro" id="IPR013087">
    <property type="entry name" value="Znf_C2H2_type"/>
</dbReference>
<feature type="region of interest" description="Disordered" evidence="2">
    <location>
        <begin position="75"/>
        <end position="134"/>
    </location>
</feature>
<dbReference type="Pfam" id="PF00096">
    <property type="entry name" value="zf-C2H2"/>
    <property type="match status" value="2"/>
</dbReference>
<proteinExistence type="predicted"/>
<keyword evidence="1" id="KW-0479">Metal-binding</keyword>
<evidence type="ECO:0000313" key="4">
    <source>
        <dbReference type="EMBL" id="KAK6185738.1"/>
    </source>
</evidence>
<dbReference type="SUPFAM" id="SSF57667">
    <property type="entry name" value="beta-beta-alpha zinc fingers"/>
    <property type="match status" value="1"/>
</dbReference>
<name>A0AAN8K5J8_PATCE</name>
<dbReference type="InterPro" id="IPR036236">
    <property type="entry name" value="Znf_C2H2_sf"/>
</dbReference>
<feature type="compositionally biased region" description="Polar residues" evidence="2">
    <location>
        <begin position="90"/>
        <end position="107"/>
    </location>
</feature>
<feature type="domain" description="C2H2-type" evidence="3">
    <location>
        <begin position="320"/>
        <end position="348"/>
    </location>
</feature>
<dbReference type="Gene3D" id="3.30.160.60">
    <property type="entry name" value="Classic Zinc Finger"/>
    <property type="match status" value="1"/>
</dbReference>
<dbReference type="AlphaFoldDB" id="A0AAN8K5J8"/>
<dbReference type="SMART" id="SM00355">
    <property type="entry name" value="ZnF_C2H2"/>
    <property type="match status" value="2"/>
</dbReference>
<dbReference type="GO" id="GO:0008270">
    <property type="term" value="F:zinc ion binding"/>
    <property type="evidence" value="ECO:0007669"/>
    <property type="project" value="UniProtKB-KW"/>
</dbReference>
<dbReference type="EMBL" id="JAZGQO010000006">
    <property type="protein sequence ID" value="KAK6185738.1"/>
    <property type="molecule type" value="Genomic_DNA"/>
</dbReference>
<evidence type="ECO:0000259" key="3">
    <source>
        <dbReference type="PROSITE" id="PS50157"/>
    </source>
</evidence>
<evidence type="ECO:0000256" key="1">
    <source>
        <dbReference type="PROSITE-ProRule" id="PRU00042"/>
    </source>
</evidence>
<evidence type="ECO:0000313" key="5">
    <source>
        <dbReference type="Proteomes" id="UP001347796"/>
    </source>
</evidence>
<feature type="domain" description="C2H2-type" evidence="3">
    <location>
        <begin position="348"/>
        <end position="372"/>
    </location>
</feature>
<dbReference type="PROSITE" id="PS50157">
    <property type="entry name" value="ZINC_FINGER_C2H2_2"/>
    <property type="match status" value="2"/>
</dbReference>
<keyword evidence="1" id="KW-0862">Zinc</keyword>
<organism evidence="4 5">
    <name type="scientific">Patella caerulea</name>
    <name type="common">Rayed Mediterranean limpet</name>
    <dbReference type="NCBI Taxonomy" id="87958"/>
    <lineage>
        <taxon>Eukaryota</taxon>
        <taxon>Metazoa</taxon>
        <taxon>Spiralia</taxon>
        <taxon>Lophotrochozoa</taxon>
        <taxon>Mollusca</taxon>
        <taxon>Gastropoda</taxon>
        <taxon>Patellogastropoda</taxon>
        <taxon>Patelloidea</taxon>
        <taxon>Patellidae</taxon>
        <taxon>Patella</taxon>
    </lineage>
</organism>
<reference evidence="4 5" key="1">
    <citation type="submission" date="2024-01" db="EMBL/GenBank/DDBJ databases">
        <title>The genome of the rayed Mediterranean limpet Patella caerulea (Linnaeus, 1758).</title>
        <authorList>
            <person name="Anh-Thu Weber A."/>
            <person name="Halstead-Nussloch G."/>
        </authorList>
    </citation>
    <scope>NUCLEOTIDE SEQUENCE [LARGE SCALE GENOMIC DNA]</scope>
    <source>
        <strain evidence="4">AATW-2023a</strain>
        <tissue evidence="4">Whole specimen</tissue>
    </source>
</reference>
<keyword evidence="5" id="KW-1185">Reference proteome</keyword>
<dbReference type="PROSITE" id="PS00028">
    <property type="entry name" value="ZINC_FINGER_C2H2_1"/>
    <property type="match status" value="2"/>
</dbReference>
<comment type="caution">
    <text evidence="4">The sequence shown here is derived from an EMBL/GenBank/DDBJ whole genome shotgun (WGS) entry which is preliminary data.</text>
</comment>
<accession>A0AAN8K5J8</accession>
<keyword evidence="1" id="KW-0863">Zinc-finger</keyword>
<protein>
    <recommendedName>
        <fullName evidence="3">C2H2-type domain-containing protein</fullName>
    </recommendedName>
</protein>